<evidence type="ECO:0000256" key="5">
    <source>
        <dbReference type="ARBA" id="ARBA00022777"/>
    </source>
</evidence>
<dbReference type="EMBL" id="LT629736">
    <property type="protein sequence ID" value="SDT14393.1"/>
    <property type="molecule type" value="Genomic_DNA"/>
</dbReference>
<dbReference type="Pfam" id="PF08447">
    <property type="entry name" value="PAS_3"/>
    <property type="match status" value="3"/>
</dbReference>
<dbReference type="PANTHER" id="PTHR43304">
    <property type="entry name" value="PHYTOCHROME-LIKE PROTEIN CPH1"/>
    <property type="match status" value="1"/>
</dbReference>
<feature type="transmembrane region" description="Helical" evidence="8">
    <location>
        <begin position="12"/>
        <end position="33"/>
    </location>
</feature>
<accession>A0A1H1XYV5</accession>
<keyword evidence="8" id="KW-1133">Transmembrane helix</keyword>
<keyword evidence="3" id="KW-0597">Phosphoprotein</keyword>
<dbReference type="PRINTS" id="PR00344">
    <property type="entry name" value="BCTRLSENSOR"/>
</dbReference>
<dbReference type="FunFam" id="1.10.287.130:FF:000001">
    <property type="entry name" value="Two-component sensor histidine kinase"/>
    <property type="match status" value="1"/>
</dbReference>
<dbReference type="OrthoDB" id="8573350at2"/>
<feature type="domain" description="PAS" evidence="10">
    <location>
        <begin position="550"/>
        <end position="608"/>
    </location>
</feature>
<dbReference type="Pfam" id="PF02518">
    <property type="entry name" value="HATPase_c"/>
    <property type="match status" value="1"/>
</dbReference>
<keyword evidence="13" id="KW-1185">Reference proteome</keyword>
<evidence type="ECO:0000313" key="12">
    <source>
        <dbReference type="EMBL" id="SDT14393.1"/>
    </source>
</evidence>
<dbReference type="InterPro" id="IPR035965">
    <property type="entry name" value="PAS-like_dom_sf"/>
</dbReference>
<dbReference type="RefSeq" id="WP_093396385.1">
    <property type="nucleotide sequence ID" value="NZ_LT629736.1"/>
</dbReference>
<dbReference type="PROSITE" id="PS50112">
    <property type="entry name" value="PAS"/>
    <property type="match status" value="4"/>
</dbReference>
<keyword evidence="5" id="KW-0418">Kinase</keyword>
<dbReference type="InterPro" id="IPR000700">
    <property type="entry name" value="PAS-assoc_C"/>
</dbReference>
<dbReference type="InterPro" id="IPR013655">
    <property type="entry name" value="PAS_fold_3"/>
</dbReference>
<dbReference type="CDD" id="cd16922">
    <property type="entry name" value="HATPase_EvgS-ArcB-TorS-like"/>
    <property type="match status" value="1"/>
</dbReference>
<dbReference type="InterPro" id="IPR029150">
    <property type="entry name" value="dCache_3"/>
</dbReference>
<reference evidence="13" key="1">
    <citation type="submission" date="2016-10" db="EMBL/GenBank/DDBJ databases">
        <authorList>
            <person name="Varghese N."/>
            <person name="Submissions S."/>
        </authorList>
    </citation>
    <scope>NUCLEOTIDE SEQUENCE [LARGE SCALE GENOMIC DNA]</scope>
    <source>
        <strain evidence="13">NRRL B-51270</strain>
    </source>
</reference>
<dbReference type="SUPFAM" id="SSF47384">
    <property type="entry name" value="Homodimeric domain of signal transducing histidine kinase"/>
    <property type="match status" value="1"/>
</dbReference>
<dbReference type="STRING" id="487184.SAMN05216421_2997"/>
<dbReference type="NCBIfam" id="TIGR00229">
    <property type="entry name" value="sensory_box"/>
    <property type="match status" value="4"/>
</dbReference>
<feature type="domain" description="PAS" evidence="10">
    <location>
        <begin position="936"/>
        <end position="1011"/>
    </location>
</feature>
<dbReference type="SUPFAM" id="SSF55874">
    <property type="entry name" value="ATPase domain of HSP90 chaperone/DNA topoisomerase II/histidine kinase"/>
    <property type="match status" value="1"/>
</dbReference>
<evidence type="ECO:0000256" key="6">
    <source>
        <dbReference type="ARBA" id="ARBA00023012"/>
    </source>
</evidence>
<feature type="domain" description="PAC" evidence="11">
    <location>
        <begin position="1013"/>
        <end position="1065"/>
    </location>
</feature>
<dbReference type="Pfam" id="PF01590">
    <property type="entry name" value="GAF"/>
    <property type="match status" value="1"/>
</dbReference>
<dbReference type="CDD" id="cd00130">
    <property type="entry name" value="PAS"/>
    <property type="match status" value="4"/>
</dbReference>
<keyword evidence="8" id="KW-0812">Transmembrane</keyword>
<sequence length="1305" mass="145597">MAKPVLPLTGRLVMPFGILALALFFLALGLLSWHQREDRWAGQLAAQAELQRLAVMQSQQALKRQALMAAETVSEDDDTLRLIRRTAELAQRDGLHSPLVATFRARLEQDMSGFWTALQNAGANQLHIHLSPGVVSLLRMHRPERWGDSLVGNRPMLTEAQRSGVARSGLEVGRFGLGMSGVVPIRASDEAGAPVVATLEVGFGMLPELRQLDRELGAGLAVLLHQPTLAINRSEHNSDGLATSEDGTWLLDSYSREEALEWMQADQLELSADRPSHQLLTAGEQHYLVSQFPMHDRARTNRSAPAVALILAWRDVTESLAEHRADQLQQLARWIGAFLAATALLLLLLSLTRAAARRQTLEQTRLQQQALHALNDMAAEPSLDVSARLHNALRLGCDYLGLDQGIVSRIEGDQFLVVAQQSPDQSLHDGDVFDLGQTFCSLVIEHKDVLDLSRIGASDFRQHLSYETFKVESYIGAPVVVDGQYFGTISFSSSRPVRADFNEIDIEFMRLCSRWVGSTLTRARAEQDRDALIERFNRLTRHLPGMVYKFQLSTDGRFWFPYASEGIEEIYGVTAEEAAKDASTAISRLHPDDQDRVMQSISESAENLTVWRGEYRVLHPRLGEIWVAGFASPHKLDNGDIVWYGFIGDVTARKHIEVTLERERWRLASIIEATNIGTGEWNIQTGECVFNERWAQTIGYRLEELEPTTIDTWRSLVHPDDLLMVRASVQEHFEGREDYFQARFRIRHKDGHWVWMLGRGQVVSHDEHGQPLLMSGTHADISDEVQRTEEIRRARSSLRAVIDASTEVAIITIDLDGIITLFNSGAEKLLGYTASEIVSKSTPELFHLPAEVERRAAALAEELGRPVTGIDVFVAKVRSGRAETLPWTFIRKDGTQRLVNLTVTRMADENQQPIGFLGIATDITELIQATRALQKSESRYRSMVTNLPGAVYRCQNDANWTMQYLSDEIEAITGYPASDFIDSRVRSYASVVHPEDLELTFAVQEQIDQRGSYELSYRIVHAAGHEVWVREKGRGEFDSQGNLLWLGGFLWDATEQHRIEQMKSQFVSTVSHELRTPLTAVSGALSLLAGGALGEIPPPMQRLLEIAQRNSQNLNSLINDLLDMDKLTLGKVHFNMRIEPLRPLLEQALEANRSYADQYKVRLEAGRIDDVEVTVDAQRLGQVLANYLSNAAKFSHPQGYVTLQAVAENGEVRVSVIDQGEGVPATAQPLLFNKFSQADSSDTRRRGGTGLGLAISRELIERMGGRVGFESIEGSGSTFWFTLPLDAGESRPLSTPGHGVQSEPQ</sequence>
<dbReference type="SUPFAM" id="SSF55781">
    <property type="entry name" value="GAF domain-like"/>
    <property type="match status" value="1"/>
</dbReference>
<dbReference type="PROSITE" id="PS50109">
    <property type="entry name" value="HIS_KIN"/>
    <property type="match status" value="1"/>
</dbReference>
<dbReference type="Gene3D" id="3.30.450.20">
    <property type="entry name" value="PAS domain"/>
    <property type="match status" value="4"/>
</dbReference>
<keyword evidence="4" id="KW-0808">Transferase</keyword>
<comment type="catalytic activity">
    <reaction evidence="1">
        <text>ATP + protein L-histidine = ADP + protein N-phospho-L-histidine.</text>
        <dbReference type="EC" id="2.7.13.3"/>
    </reaction>
</comment>
<dbReference type="SMART" id="SM00065">
    <property type="entry name" value="GAF"/>
    <property type="match status" value="1"/>
</dbReference>
<dbReference type="FunFam" id="3.30.565.10:FF:000006">
    <property type="entry name" value="Sensor histidine kinase WalK"/>
    <property type="match status" value="1"/>
</dbReference>
<dbReference type="Gene3D" id="1.10.287.130">
    <property type="match status" value="1"/>
</dbReference>
<dbReference type="SMART" id="SM00091">
    <property type="entry name" value="PAS"/>
    <property type="match status" value="4"/>
</dbReference>
<dbReference type="PANTHER" id="PTHR43304:SF1">
    <property type="entry name" value="PAC DOMAIN-CONTAINING PROTEIN"/>
    <property type="match status" value="1"/>
</dbReference>
<gene>
    <name evidence="12" type="ORF">SAMN05216421_2997</name>
</gene>
<dbReference type="PROSITE" id="PS50113">
    <property type="entry name" value="PAC"/>
    <property type="match status" value="3"/>
</dbReference>
<name>A0A1H1XYV5_9GAMM</name>
<dbReference type="EC" id="2.7.13.3" evidence="2"/>
<dbReference type="SMART" id="SM00387">
    <property type="entry name" value="HATPase_c"/>
    <property type="match status" value="1"/>
</dbReference>
<dbReference type="GO" id="GO:0005886">
    <property type="term" value="C:plasma membrane"/>
    <property type="evidence" value="ECO:0007669"/>
    <property type="project" value="UniProtKB-ARBA"/>
</dbReference>
<proteinExistence type="predicted"/>
<organism evidence="12 13">
    <name type="scientific">Halopseudomonas xinjiangensis</name>
    <dbReference type="NCBI Taxonomy" id="487184"/>
    <lineage>
        <taxon>Bacteria</taxon>
        <taxon>Pseudomonadati</taxon>
        <taxon>Pseudomonadota</taxon>
        <taxon>Gammaproteobacteria</taxon>
        <taxon>Pseudomonadales</taxon>
        <taxon>Pseudomonadaceae</taxon>
        <taxon>Halopseudomonas</taxon>
    </lineage>
</organism>
<feature type="transmembrane region" description="Helical" evidence="8">
    <location>
        <begin position="331"/>
        <end position="351"/>
    </location>
</feature>
<dbReference type="InterPro" id="IPR036097">
    <property type="entry name" value="HisK_dim/P_sf"/>
</dbReference>
<feature type="domain" description="PAC" evidence="11">
    <location>
        <begin position="740"/>
        <end position="793"/>
    </location>
</feature>
<dbReference type="InterPro" id="IPR003594">
    <property type="entry name" value="HATPase_dom"/>
</dbReference>
<dbReference type="InterPro" id="IPR001610">
    <property type="entry name" value="PAC"/>
</dbReference>
<evidence type="ECO:0000256" key="1">
    <source>
        <dbReference type="ARBA" id="ARBA00000085"/>
    </source>
</evidence>
<dbReference type="InterPro" id="IPR004358">
    <property type="entry name" value="Sig_transdc_His_kin-like_C"/>
</dbReference>
<evidence type="ECO:0000259" key="10">
    <source>
        <dbReference type="PROSITE" id="PS50112"/>
    </source>
</evidence>
<dbReference type="InterPro" id="IPR029016">
    <property type="entry name" value="GAF-like_dom_sf"/>
</dbReference>
<keyword evidence="7 8" id="KW-0472">Membrane</keyword>
<dbReference type="InterPro" id="IPR005467">
    <property type="entry name" value="His_kinase_dom"/>
</dbReference>
<dbReference type="CDD" id="cd00082">
    <property type="entry name" value="HisKA"/>
    <property type="match status" value="1"/>
</dbReference>
<evidence type="ECO:0000259" key="11">
    <source>
        <dbReference type="PROSITE" id="PS50113"/>
    </source>
</evidence>
<evidence type="ECO:0000256" key="4">
    <source>
        <dbReference type="ARBA" id="ARBA00022679"/>
    </source>
</evidence>
<dbReference type="Pfam" id="PF14827">
    <property type="entry name" value="dCache_3"/>
    <property type="match status" value="1"/>
</dbReference>
<dbReference type="InterPro" id="IPR000014">
    <property type="entry name" value="PAS"/>
</dbReference>
<dbReference type="Pfam" id="PF00512">
    <property type="entry name" value="HisKA"/>
    <property type="match status" value="1"/>
</dbReference>
<dbReference type="InterPro" id="IPR003661">
    <property type="entry name" value="HisK_dim/P_dom"/>
</dbReference>
<protein>
    <recommendedName>
        <fullName evidence="2">histidine kinase</fullName>
        <ecNumber evidence="2">2.7.13.3</ecNumber>
    </recommendedName>
</protein>
<evidence type="ECO:0000256" key="2">
    <source>
        <dbReference type="ARBA" id="ARBA00012438"/>
    </source>
</evidence>
<evidence type="ECO:0000256" key="8">
    <source>
        <dbReference type="SAM" id="Phobius"/>
    </source>
</evidence>
<dbReference type="Gene3D" id="3.30.450.40">
    <property type="match status" value="1"/>
</dbReference>
<keyword evidence="6" id="KW-0902">Two-component regulatory system</keyword>
<dbReference type="InterPro" id="IPR036890">
    <property type="entry name" value="HATPase_C_sf"/>
</dbReference>
<dbReference type="SUPFAM" id="SSF55785">
    <property type="entry name" value="PYP-like sensor domain (PAS domain)"/>
    <property type="match status" value="4"/>
</dbReference>
<dbReference type="Proteomes" id="UP000243207">
    <property type="component" value="Chromosome I"/>
</dbReference>
<evidence type="ECO:0000313" key="13">
    <source>
        <dbReference type="Proteomes" id="UP000243207"/>
    </source>
</evidence>
<dbReference type="SMART" id="SM00388">
    <property type="entry name" value="HisKA"/>
    <property type="match status" value="1"/>
</dbReference>
<dbReference type="SMART" id="SM00086">
    <property type="entry name" value="PAC"/>
    <property type="match status" value="4"/>
</dbReference>
<dbReference type="GO" id="GO:0000155">
    <property type="term" value="F:phosphorelay sensor kinase activity"/>
    <property type="evidence" value="ECO:0007669"/>
    <property type="project" value="InterPro"/>
</dbReference>
<feature type="domain" description="PAC" evidence="11">
    <location>
        <begin position="883"/>
        <end position="935"/>
    </location>
</feature>
<feature type="domain" description="PAS" evidence="10">
    <location>
        <begin position="690"/>
        <end position="736"/>
    </location>
</feature>
<dbReference type="InterPro" id="IPR003018">
    <property type="entry name" value="GAF"/>
</dbReference>
<evidence type="ECO:0000259" key="9">
    <source>
        <dbReference type="PROSITE" id="PS50109"/>
    </source>
</evidence>
<feature type="domain" description="PAS" evidence="10">
    <location>
        <begin position="794"/>
        <end position="847"/>
    </location>
</feature>
<evidence type="ECO:0000256" key="3">
    <source>
        <dbReference type="ARBA" id="ARBA00022553"/>
    </source>
</evidence>
<dbReference type="Gene3D" id="3.30.565.10">
    <property type="entry name" value="Histidine kinase-like ATPase, C-terminal domain"/>
    <property type="match status" value="1"/>
</dbReference>
<dbReference type="InterPro" id="IPR052162">
    <property type="entry name" value="Sensor_kinase/Photoreceptor"/>
</dbReference>
<evidence type="ECO:0000256" key="7">
    <source>
        <dbReference type="ARBA" id="ARBA00023136"/>
    </source>
</evidence>
<feature type="domain" description="Histidine kinase" evidence="9">
    <location>
        <begin position="1069"/>
        <end position="1287"/>
    </location>
</feature>
<dbReference type="Pfam" id="PF13426">
    <property type="entry name" value="PAS_9"/>
    <property type="match status" value="1"/>
</dbReference>